<feature type="region of interest" description="Disordered" evidence="1">
    <location>
        <begin position="211"/>
        <end position="232"/>
    </location>
</feature>
<organism evidence="3">
    <name type="scientific">Zooxanthella nutricula</name>
    <dbReference type="NCBI Taxonomy" id="1333877"/>
    <lineage>
        <taxon>Eukaryota</taxon>
        <taxon>Sar</taxon>
        <taxon>Alveolata</taxon>
        <taxon>Dinophyceae</taxon>
        <taxon>Peridiniales</taxon>
        <taxon>Peridiniales incertae sedis</taxon>
        <taxon>Zooxanthella</taxon>
    </lineage>
</organism>
<evidence type="ECO:0000313" key="3">
    <source>
        <dbReference type="EMBL" id="CAD9621755.1"/>
    </source>
</evidence>
<name>A0A6U6R0Y9_9DINO</name>
<feature type="chain" id="PRO_5030160546" evidence="2">
    <location>
        <begin position="35"/>
        <end position="439"/>
    </location>
</feature>
<feature type="compositionally biased region" description="Pro residues" evidence="1">
    <location>
        <begin position="300"/>
        <end position="313"/>
    </location>
</feature>
<gene>
    <name evidence="3" type="ORF">BRAN1462_LOCUS45644</name>
</gene>
<feature type="compositionally biased region" description="Basic and acidic residues" evidence="1">
    <location>
        <begin position="429"/>
        <end position="439"/>
    </location>
</feature>
<protein>
    <submittedName>
        <fullName evidence="3">Uncharacterized protein</fullName>
    </submittedName>
</protein>
<proteinExistence type="predicted"/>
<feature type="region of interest" description="Disordered" evidence="1">
    <location>
        <begin position="280"/>
        <end position="439"/>
    </location>
</feature>
<dbReference type="PROSITE" id="PS51257">
    <property type="entry name" value="PROKAR_LIPOPROTEIN"/>
    <property type="match status" value="1"/>
</dbReference>
<sequence length="439" mass="45909">MATKTTACRACGLMMMIVCMLSCALFGCIAFALAKYTPVYTAIQCTAGSTSITRTKGLKGRGSAVKNCFNPNPYAMVLRQASNGEDGKVIGRVGKGAPKSLGVARVPEIRFEPGGFGNLTALMELTFPIILISEAIKQEKPLNVAAELTMQAEAQLTSFGRTLVFSDNKTMACGLGLKVLGRMVWYGVKPEIDEVLMGTAACASSSEDLVIPHPDADAESGDFTMDMSPEGKASATASKNRVFGRALAACFLLAVVSGGLCVWCLLRACTGGASEAEAKGLAADAPDTESQVRNEGPAPQQQPPPEAVKPAAPPKKKSAPRGNAHTGPPYDPPLRKEEMARRAAATRQRAVTRGAALAARAPATPQMAAAILQRTSSAPGWRHSSLPAQDEGPSAGNGAENSNHPEEDSAEQDLPEELAPPEADCVRAASEDLARKAEV</sequence>
<feature type="signal peptide" evidence="2">
    <location>
        <begin position="1"/>
        <end position="34"/>
    </location>
</feature>
<dbReference type="AlphaFoldDB" id="A0A6U6R0Y9"/>
<reference evidence="3" key="1">
    <citation type="submission" date="2021-01" db="EMBL/GenBank/DDBJ databases">
        <authorList>
            <person name="Corre E."/>
            <person name="Pelletier E."/>
            <person name="Niang G."/>
            <person name="Scheremetjew M."/>
            <person name="Finn R."/>
            <person name="Kale V."/>
            <person name="Holt S."/>
            <person name="Cochrane G."/>
            <person name="Meng A."/>
            <person name="Brown T."/>
            <person name="Cohen L."/>
        </authorList>
    </citation>
    <scope>NUCLEOTIDE SEQUENCE</scope>
    <source>
        <strain evidence="3">RCC3387</strain>
    </source>
</reference>
<evidence type="ECO:0000256" key="2">
    <source>
        <dbReference type="SAM" id="SignalP"/>
    </source>
</evidence>
<feature type="compositionally biased region" description="Low complexity" evidence="1">
    <location>
        <begin position="342"/>
        <end position="370"/>
    </location>
</feature>
<keyword evidence="2" id="KW-0732">Signal</keyword>
<evidence type="ECO:0000256" key="1">
    <source>
        <dbReference type="SAM" id="MobiDB-lite"/>
    </source>
</evidence>
<accession>A0A6U6R0Y9</accession>
<dbReference type="EMBL" id="HBGW01071554">
    <property type="protein sequence ID" value="CAD9621755.1"/>
    <property type="molecule type" value="Transcribed_RNA"/>
</dbReference>